<organism evidence="1 2">
    <name type="scientific">Pseudoalteromonas arctica A 37-1-2</name>
    <dbReference type="NCBI Taxonomy" id="1117313"/>
    <lineage>
        <taxon>Bacteria</taxon>
        <taxon>Pseudomonadati</taxon>
        <taxon>Pseudomonadota</taxon>
        <taxon>Gammaproteobacteria</taxon>
        <taxon>Alteromonadales</taxon>
        <taxon>Pseudoalteromonadaceae</taxon>
        <taxon>Pseudoalteromonas</taxon>
    </lineage>
</organism>
<dbReference type="EMBL" id="CP011026">
    <property type="protein sequence ID" value="ATC88376.1"/>
    <property type="molecule type" value="Genomic_DNA"/>
</dbReference>
<evidence type="ECO:0000313" key="2">
    <source>
        <dbReference type="Proteomes" id="UP000016505"/>
    </source>
</evidence>
<dbReference type="KEGG" id="part:PARC_b0132"/>
<accession>A0A290S8G2</accession>
<gene>
    <name evidence="1" type="ORF">PARC_b0132</name>
</gene>
<dbReference type="AlphaFoldDB" id="A0A290S8G2"/>
<sequence length="46" mass="4996">MPVRFEVIALASRTDENGFDRSGISVRLTTLPSVFFAGNSLIKGQP</sequence>
<proteinExistence type="predicted"/>
<dbReference type="Proteomes" id="UP000016505">
    <property type="component" value="Chromosome II"/>
</dbReference>
<name>A0A290S8G2_9GAMM</name>
<protein>
    <submittedName>
        <fullName evidence="1">Uncharacterized protein</fullName>
    </submittedName>
</protein>
<reference evidence="1 2" key="1">
    <citation type="journal article" date="2012" name="J. Bacteriol.">
        <title>Genome sequences of type strains of seven species of the marine bacterium Pseudoalteromonas.</title>
        <authorList>
            <person name="Xie B.B."/>
            <person name="Shu Y.L."/>
            <person name="Qin Q.L."/>
            <person name="Rong J.C."/>
            <person name="Zhang X.Y."/>
            <person name="Chen X.L."/>
            <person name="Shi M."/>
            <person name="He H.L."/>
            <person name="Zhou B.C."/>
            <person name="Zhang Y.Z."/>
        </authorList>
    </citation>
    <scope>NUCLEOTIDE SEQUENCE [LARGE SCALE GENOMIC DNA]</scope>
    <source>
        <strain evidence="1 2">A 37-1-2</strain>
    </source>
</reference>
<evidence type="ECO:0000313" key="1">
    <source>
        <dbReference type="EMBL" id="ATC88376.1"/>
    </source>
</evidence>